<dbReference type="Gene3D" id="6.10.340.10">
    <property type="match status" value="1"/>
</dbReference>
<dbReference type="Pfam" id="PF00672">
    <property type="entry name" value="HAMP"/>
    <property type="match status" value="1"/>
</dbReference>
<dbReference type="Gene3D" id="1.10.287.950">
    <property type="entry name" value="Methyl-accepting chemotaxis protein"/>
    <property type="match status" value="1"/>
</dbReference>
<keyword evidence="11" id="KW-1185">Reference proteome</keyword>
<evidence type="ECO:0000259" key="9">
    <source>
        <dbReference type="PROSITE" id="PS51753"/>
    </source>
</evidence>
<evidence type="ECO:0000256" key="6">
    <source>
        <dbReference type="SAM" id="Phobius"/>
    </source>
</evidence>
<feature type="coiled-coil region" evidence="5">
    <location>
        <begin position="420"/>
        <end position="475"/>
    </location>
</feature>
<evidence type="ECO:0000256" key="3">
    <source>
        <dbReference type="ARBA" id="ARBA00029447"/>
    </source>
</evidence>
<dbReference type="PRINTS" id="PR00260">
    <property type="entry name" value="CHEMTRNSDUCR"/>
</dbReference>
<dbReference type="SUPFAM" id="SSF58104">
    <property type="entry name" value="Methyl-accepting chemotaxis protein (MCP) signaling domain"/>
    <property type="match status" value="1"/>
</dbReference>
<keyword evidence="6" id="KW-0472">Membrane</keyword>
<evidence type="ECO:0000256" key="4">
    <source>
        <dbReference type="PROSITE-ProRule" id="PRU00284"/>
    </source>
</evidence>
<reference evidence="10 11" key="1">
    <citation type="submission" date="2023-01" db="EMBL/GenBank/DDBJ databases">
        <title>Vibrio sp. KJ40-1 sp.nov, isolated from marine algae.</title>
        <authorList>
            <person name="Butt M."/>
            <person name="Kim J.M.J."/>
            <person name="Jeon C.O.C."/>
        </authorList>
    </citation>
    <scope>NUCLEOTIDE SEQUENCE [LARGE SCALE GENOMIC DNA]</scope>
    <source>
        <strain evidence="10 11">KJ40-1</strain>
    </source>
</reference>
<proteinExistence type="inferred from homology"/>
<evidence type="ECO:0000313" key="10">
    <source>
        <dbReference type="EMBL" id="MDB1123390.1"/>
    </source>
</evidence>
<name>A0ABT4YPT3_9VIBR</name>
<accession>A0ABT4YPT3</accession>
<dbReference type="EMBL" id="JAQLOI010000001">
    <property type="protein sequence ID" value="MDB1123390.1"/>
    <property type="molecule type" value="Genomic_DNA"/>
</dbReference>
<dbReference type="PROSITE" id="PS50111">
    <property type="entry name" value="CHEMOTAXIS_TRANSDUC_2"/>
    <property type="match status" value="1"/>
</dbReference>
<dbReference type="SMART" id="SM01358">
    <property type="entry name" value="HBM"/>
    <property type="match status" value="1"/>
</dbReference>
<evidence type="ECO:0000256" key="5">
    <source>
        <dbReference type="SAM" id="Coils"/>
    </source>
</evidence>
<comment type="similarity">
    <text evidence="3">Belongs to the methyl-accepting chemotaxis (MCP) protein family.</text>
</comment>
<dbReference type="InterPro" id="IPR003660">
    <property type="entry name" value="HAMP_dom"/>
</dbReference>
<evidence type="ECO:0000313" key="11">
    <source>
        <dbReference type="Proteomes" id="UP001210678"/>
    </source>
</evidence>
<dbReference type="PROSITE" id="PS51753">
    <property type="entry name" value="HBM"/>
    <property type="match status" value="1"/>
</dbReference>
<evidence type="ECO:0000259" key="8">
    <source>
        <dbReference type="PROSITE" id="PS50885"/>
    </source>
</evidence>
<evidence type="ECO:0000256" key="1">
    <source>
        <dbReference type="ARBA" id="ARBA00004370"/>
    </source>
</evidence>
<feature type="transmembrane region" description="Helical" evidence="6">
    <location>
        <begin position="297"/>
        <end position="318"/>
    </location>
</feature>
<dbReference type="RefSeq" id="WP_272133912.1">
    <property type="nucleotide sequence ID" value="NZ_JAQLOI010000001.1"/>
</dbReference>
<dbReference type="InterPro" id="IPR007891">
    <property type="entry name" value="CHASE3"/>
</dbReference>
<dbReference type="PANTHER" id="PTHR32089:SF120">
    <property type="entry name" value="METHYL-ACCEPTING CHEMOTAXIS PROTEIN TLPQ"/>
    <property type="match status" value="1"/>
</dbReference>
<organism evidence="10 11">
    <name type="scientific">Vibrio algarum</name>
    <dbReference type="NCBI Taxonomy" id="3020714"/>
    <lineage>
        <taxon>Bacteria</taxon>
        <taxon>Pseudomonadati</taxon>
        <taxon>Pseudomonadota</taxon>
        <taxon>Gammaproteobacteria</taxon>
        <taxon>Vibrionales</taxon>
        <taxon>Vibrionaceae</taxon>
        <taxon>Vibrio</taxon>
    </lineage>
</organism>
<feature type="domain" description="Methyl-accepting transducer" evidence="7">
    <location>
        <begin position="377"/>
        <end position="613"/>
    </location>
</feature>
<keyword evidence="5" id="KW-0175">Coiled coil</keyword>
<gene>
    <name evidence="10" type="ORF">PGX00_06825</name>
</gene>
<dbReference type="CDD" id="cd11386">
    <property type="entry name" value="MCP_signal"/>
    <property type="match status" value="1"/>
</dbReference>
<keyword evidence="2 4" id="KW-0807">Transducer</keyword>
<dbReference type="InterPro" id="IPR004090">
    <property type="entry name" value="Chemotax_Me-accpt_rcpt"/>
</dbReference>
<dbReference type="Proteomes" id="UP001210678">
    <property type="component" value="Unassembled WGS sequence"/>
</dbReference>
<dbReference type="InterPro" id="IPR032255">
    <property type="entry name" value="HBM"/>
</dbReference>
<feature type="domain" description="HAMP" evidence="8">
    <location>
        <begin position="320"/>
        <end position="372"/>
    </location>
</feature>
<keyword evidence="6" id="KW-0812">Transmembrane</keyword>
<sequence length="649" mass="70690">MFRDLKLSVKIGLGFTLVFVLLSVVLGVGINALHKADDGISTYQHQAKTVILSGRLQALMLQANSKVKDYLITNNQSDFQQYEQNIASLFSTLDEAKQQISDSSRKAYIHQIDESVGRYQSTFNEVVALTQQKNELTSGVLTPKGLIMQESISSIINQSYLEKDTQAAYLASQVLEKLLLGRLYVVSYIQTSQQQDYDVAISYLRQDLKDAISDLSVSLNGDENQAWLDVFYDAHSEYVDGINTIHSVIASRDDLIINHLNVEGLEVESNLEEMKRSIIRDQETLGPQLKQSTDNSINLTLILSVAAILLGSGAAFLLTTSITRPIKQVMAAANQLSDGDLTVNLEQKGNDEIGQLLNSIQVTANNLRHMIITISDASLNLTSASHELSDITEKSSQSILRQETETDMVATAINEMTATVREVASNASQAESTAQEANQQATSGQSIVQQTIDTIHELAENVQSSSEKLHDVEVETNNIGGILDVIRGIADQTNLLALNAAIEAARAGEHGRGFAVVADEVRSLAQRSQESTQEIQTLIEQLQTGTKNAVSVMAISKKQADVSVKQASEAGSALLSITNSISVINDMNMQIATASEEQSSVAESINENIVNVREIANENSSTANQTQNSSGEIDQLATQLKQLVDKFKI</sequence>
<protein>
    <submittedName>
        <fullName evidence="10">Methyl-accepting chemotaxis protein</fullName>
    </submittedName>
</protein>
<evidence type="ECO:0000259" key="7">
    <source>
        <dbReference type="PROSITE" id="PS50111"/>
    </source>
</evidence>
<comment type="caution">
    <text evidence="10">The sequence shown here is derived from an EMBL/GenBank/DDBJ whole genome shotgun (WGS) entry which is preliminary data.</text>
</comment>
<evidence type="ECO:0000256" key="2">
    <source>
        <dbReference type="ARBA" id="ARBA00023224"/>
    </source>
</evidence>
<dbReference type="SMART" id="SM00283">
    <property type="entry name" value="MA"/>
    <property type="match status" value="1"/>
</dbReference>
<dbReference type="Pfam" id="PF00015">
    <property type="entry name" value="MCPsignal"/>
    <property type="match status" value="1"/>
</dbReference>
<dbReference type="Pfam" id="PF05227">
    <property type="entry name" value="CHASE3"/>
    <property type="match status" value="1"/>
</dbReference>
<dbReference type="PANTHER" id="PTHR32089">
    <property type="entry name" value="METHYL-ACCEPTING CHEMOTAXIS PROTEIN MCPB"/>
    <property type="match status" value="1"/>
</dbReference>
<dbReference type="SMART" id="SM00304">
    <property type="entry name" value="HAMP"/>
    <property type="match status" value="1"/>
</dbReference>
<dbReference type="PROSITE" id="PS50885">
    <property type="entry name" value="HAMP"/>
    <property type="match status" value="1"/>
</dbReference>
<dbReference type="CDD" id="cd06225">
    <property type="entry name" value="HAMP"/>
    <property type="match status" value="1"/>
</dbReference>
<dbReference type="InterPro" id="IPR004089">
    <property type="entry name" value="MCPsignal_dom"/>
</dbReference>
<keyword evidence="6" id="KW-1133">Transmembrane helix</keyword>
<feature type="domain" description="HBM" evidence="9">
    <location>
        <begin position="45"/>
        <end position="286"/>
    </location>
</feature>
<comment type="subcellular location">
    <subcellularLocation>
        <location evidence="1">Membrane</location>
    </subcellularLocation>
</comment>